<gene>
    <name evidence="3" type="ORF">HPP92_017271</name>
</gene>
<feature type="signal peptide" evidence="2">
    <location>
        <begin position="1"/>
        <end position="31"/>
    </location>
</feature>
<dbReference type="EMBL" id="JADCNL010000008">
    <property type="protein sequence ID" value="KAG0470571.1"/>
    <property type="molecule type" value="Genomic_DNA"/>
</dbReference>
<comment type="caution">
    <text evidence="3">The sequence shown here is derived from an EMBL/GenBank/DDBJ whole genome shotgun (WGS) entry which is preliminary data.</text>
</comment>
<dbReference type="PANTHER" id="PTHR46548:SF1">
    <property type="entry name" value="BAH AND TFIIS DOMAIN-CONTAINING PROTEIN-RELATED"/>
    <property type="match status" value="1"/>
</dbReference>
<dbReference type="PANTHER" id="PTHR46548">
    <property type="entry name" value="BAH AND TFIIS DOMAIN-CONTAINING PROTEIN-RELATED"/>
    <property type="match status" value="1"/>
</dbReference>
<reference evidence="3 4" key="1">
    <citation type="journal article" date="2020" name="Nat. Food">
        <title>A phased Vanilla planifolia genome enables genetic improvement of flavour and production.</title>
        <authorList>
            <person name="Hasing T."/>
            <person name="Tang H."/>
            <person name="Brym M."/>
            <person name="Khazi F."/>
            <person name="Huang T."/>
            <person name="Chambers A.H."/>
        </authorList>
    </citation>
    <scope>NUCLEOTIDE SEQUENCE [LARGE SCALE GENOMIC DNA]</scope>
    <source>
        <tissue evidence="3">Leaf</tissue>
    </source>
</reference>
<feature type="chain" id="PRO_5032840872" evidence="2">
    <location>
        <begin position="32"/>
        <end position="330"/>
    </location>
</feature>
<proteinExistence type="predicted"/>
<keyword evidence="4" id="KW-1185">Reference proteome</keyword>
<protein>
    <submittedName>
        <fullName evidence="3">Uncharacterized protein</fullName>
    </submittedName>
</protein>
<dbReference type="Proteomes" id="UP000636800">
    <property type="component" value="Unassembled WGS sequence"/>
</dbReference>
<evidence type="ECO:0000256" key="2">
    <source>
        <dbReference type="SAM" id="SignalP"/>
    </source>
</evidence>
<dbReference type="AlphaFoldDB" id="A0A835QCG4"/>
<accession>A0A835QCG4</accession>
<keyword evidence="2" id="KW-0732">Signal</keyword>
<evidence type="ECO:0000256" key="1">
    <source>
        <dbReference type="SAM" id="MobiDB-lite"/>
    </source>
</evidence>
<organism evidence="3 4">
    <name type="scientific">Vanilla planifolia</name>
    <name type="common">Vanilla</name>
    <dbReference type="NCBI Taxonomy" id="51239"/>
    <lineage>
        <taxon>Eukaryota</taxon>
        <taxon>Viridiplantae</taxon>
        <taxon>Streptophyta</taxon>
        <taxon>Embryophyta</taxon>
        <taxon>Tracheophyta</taxon>
        <taxon>Spermatophyta</taxon>
        <taxon>Magnoliopsida</taxon>
        <taxon>Liliopsida</taxon>
        <taxon>Asparagales</taxon>
        <taxon>Orchidaceae</taxon>
        <taxon>Vanilloideae</taxon>
        <taxon>Vanilleae</taxon>
        <taxon>Vanilla</taxon>
    </lineage>
</organism>
<feature type="region of interest" description="Disordered" evidence="1">
    <location>
        <begin position="311"/>
        <end position="330"/>
    </location>
</feature>
<feature type="compositionally biased region" description="Basic and acidic residues" evidence="1">
    <location>
        <begin position="311"/>
        <end position="323"/>
    </location>
</feature>
<dbReference type="OrthoDB" id="686203at2759"/>
<sequence length="330" mass="35520">MQYQSKAALHWKLISMFLMIELLKTWLLSSAQTTGSESGVISNHDAPLRSVGGLDLDLNLVDEGAENGQFFANSCRRLEVPVVPTRSAAEGFQNGEVNILRDFDLNNGPSIDDVVVEPVPRSQNTKICANIPIFTPTSLGMNNSNLGSGWFPPGNSYPAVAIPSFLPDRGDHPYPIVAAAGAQRILGSVTGAATIGSDVYRGPVLSSSPALSWRTFPSHPFSACWSGVGLSSPFARPYVLTLPEGTASGVSESTRKWVRQGLDLNAGPGSTDELKDDRLSSSRQLHAASSHSFMEDPGRLYHVAGGLLKRKEPDGGWESERFTFKQPPLQ</sequence>
<name>A0A835QCG4_VANPL</name>
<evidence type="ECO:0000313" key="3">
    <source>
        <dbReference type="EMBL" id="KAG0470571.1"/>
    </source>
</evidence>
<evidence type="ECO:0000313" key="4">
    <source>
        <dbReference type="Proteomes" id="UP000636800"/>
    </source>
</evidence>